<sequence length="913" mass="98669">MRFKVRPLVPALALFLAQASGEAQIVHPVLSAQQVEANRALQPQRVAQASAFLNSQNLGLGPQDQLREVNVITNAQGQTICRYEQTHLGYRVYGTSLTVRVDPEGTVTLMAHDVAPGLGFADQVKLTDQDAILAAHRNLAPQGDYAGQPKAERVIFPTVFAHGFKLAADAKTGAPRLDREGSLVGPKPTSAYVWAYQVDAVLRNDKDGYREMHFIVDANSGQVLRKWDDMAGLTAQRPISRKPMDYAAMARLRSSVPHVSTQASFQAPRAATMITSPLVASATPVAAKGWGHDQYRGLVSLDTIQSPLGTGYDLVDITRATQPHPVFQTVGNQTWFWDASEYHGFQPPLDDYVFPYFWASNYNTYSMSDTSWSANGTTGAGSPTNEWGDGLNYNSPYAPFINYSPSRYPKTEAEFHYGDANGQTAAVGAHSAMQVTYDMYKNVLGRLGLDGQNTSMISVVHDNLGSIVNAHFSYVDLMMHYGDGNWYQGSTDPNAFKEFTSITIGGHEMSHGEMHFTAAVHYYGEGMGLNEANSDIMGMCVEAYSKRAATDPLDKIPEGKADWVIAPEISASGQGLRSMVKPSLDGYSPNSWYSGINQLDGHYSMGVPNRCFYFLSMGAGADSTKNDYSPYLPQGMSGIGIDAAARIWYKAVSEYMTPSTGILTMRDPLIAAATDLYGATSPQLAAVQNALAAVNVGAAANGQGRPLVTFPRDLVDPSSPLGNIGLPTGSYSGSPYGFDPTYYYVPIVPMGERTKLRVNVSHAADTSVTWSTGWPMLAFPYPNDGIYGSSEPVGPSASNGSFDADGTYRAPLQGPKFCMVQATSKADPLEFGFLPTLVAHLDADGDGEQDAVDMGAFALSYGLPGNVSYYLNPGGEPVGLLWADYNTGDYVGYSFDDYTLQAFNEAFQNAFAQ</sequence>
<evidence type="ECO:0000256" key="8">
    <source>
        <dbReference type="SAM" id="SignalP"/>
    </source>
</evidence>
<feature type="domain" description="Peptidase M4 C-terminal" evidence="10">
    <location>
        <begin position="519"/>
        <end position="696"/>
    </location>
</feature>
<gene>
    <name evidence="12" type="ORF">GETHLI_30500</name>
</gene>
<dbReference type="Gene3D" id="3.10.450.40">
    <property type="match status" value="1"/>
</dbReference>
<evidence type="ECO:0000259" key="11">
    <source>
        <dbReference type="Pfam" id="PF07504"/>
    </source>
</evidence>
<keyword evidence="3" id="KW-0479">Metal-binding</keyword>
<dbReference type="PANTHER" id="PTHR33794">
    <property type="entry name" value="BACILLOLYSIN"/>
    <property type="match status" value="1"/>
</dbReference>
<dbReference type="EMBL" id="BSDE01000007">
    <property type="protein sequence ID" value="GLH74548.1"/>
    <property type="molecule type" value="Genomic_DNA"/>
</dbReference>
<comment type="caution">
    <text evidence="12">The sequence shown here is derived from an EMBL/GenBank/DDBJ whole genome shotgun (WGS) entry which is preliminary data.</text>
</comment>
<reference evidence="12 13" key="1">
    <citation type="journal article" date="2023" name="Antonie Van Leeuwenhoek">
        <title>Mesoterricola silvestris gen. nov., sp. nov., Mesoterricola sediminis sp. nov., Geothrix oryzae sp. nov., Geothrix edaphica sp. nov., Geothrix rubra sp. nov., and Geothrix limicola sp. nov., six novel members of Acidobacteriota isolated from soils.</title>
        <authorList>
            <person name="Itoh H."/>
            <person name="Sugisawa Y."/>
            <person name="Mise K."/>
            <person name="Xu Z."/>
            <person name="Kuniyasu M."/>
            <person name="Ushijima N."/>
            <person name="Kawano K."/>
            <person name="Kobayashi E."/>
            <person name="Shiratori Y."/>
            <person name="Masuda Y."/>
            <person name="Senoo K."/>
        </authorList>
    </citation>
    <scope>NUCLEOTIDE SEQUENCE [LARGE SCALE GENOMIC DNA]</scope>
    <source>
        <strain evidence="12 13">Red804</strain>
    </source>
</reference>
<evidence type="ECO:0000313" key="13">
    <source>
        <dbReference type="Proteomes" id="UP001165069"/>
    </source>
</evidence>
<dbReference type="PRINTS" id="PR00730">
    <property type="entry name" value="THERMOLYSIN"/>
</dbReference>
<dbReference type="Pfam" id="PF01447">
    <property type="entry name" value="Peptidase_M4"/>
    <property type="match status" value="1"/>
</dbReference>
<dbReference type="InterPro" id="IPR013856">
    <property type="entry name" value="Peptidase_M4_domain"/>
</dbReference>
<evidence type="ECO:0000256" key="7">
    <source>
        <dbReference type="ARBA" id="ARBA00023049"/>
    </source>
</evidence>
<evidence type="ECO:0000256" key="1">
    <source>
        <dbReference type="ARBA" id="ARBA00009388"/>
    </source>
</evidence>
<dbReference type="InterPro" id="IPR027268">
    <property type="entry name" value="Peptidase_M4/M1_CTD_sf"/>
</dbReference>
<feature type="signal peptide" evidence="8">
    <location>
        <begin position="1"/>
        <end position="19"/>
    </location>
</feature>
<dbReference type="Gene3D" id="1.10.390.10">
    <property type="entry name" value="Neutral Protease Domain 2"/>
    <property type="match status" value="1"/>
</dbReference>
<keyword evidence="5" id="KW-0378">Hydrolase</keyword>
<evidence type="ECO:0000259" key="10">
    <source>
        <dbReference type="Pfam" id="PF02868"/>
    </source>
</evidence>
<dbReference type="RefSeq" id="WP_285576963.1">
    <property type="nucleotide sequence ID" value="NZ_BSDE01000007.1"/>
</dbReference>
<comment type="similarity">
    <text evidence="1">Belongs to the peptidase M4 family.</text>
</comment>
<keyword evidence="13" id="KW-1185">Reference proteome</keyword>
<evidence type="ECO:0000313" key="12">
    <source>
        <dbReference type="EMBL" id="GLH74548.1"/>
    </source>
</evidence>
<dbReference type="Pfam" id="PF07504">
    <property type="entry name" value="FTP"/>
    <property type="match status" value="1"/>
</dbReference>
<evidence type="ECO:0000256" key="6">
    <source>
        <dbReference type="ARBA" id="ARBA00022833"/>
    </source>
</evidence>
<name>A0ABQ5QJP9_9BACT</name>
<feature type="chain" id="PRO_5046537294" evidence="8">
    <location>
        <begin position="20"/>
        <end position="913"/>
    </location>
</feature>
<keyword evidence="2" id="KW-0645">Protease</keyword>
<evidence type="ECO:0000256" key="3">
    <source>
        <dbReference type="ARBA" id="ARBA00022723"/>
    </source>
</evidence>
<proteinExistence type="inferred from homology"/>
<dbReference type="InterPro" id="IPR050728">
    <property type="entry name" value="Zinc_Metalloprotease_M4"/>
</dbReference>
<evidence type="ECO:0000259" key="9">
    <source>
        <dbReference type="Pfam" id="PF01447"/>
    </source>
</evidence>
<dbReference type="CDD" id="cd09597">
    <property type="entry name" value="M4_TLP"/>
    <property type="match status" value="1"/>
</dbReference>
<evidence type="ECO:0000256" key="5">
    <source>
        <dbReference type="ARBA" id="ARBA00022801"/>
    </source>
</evidence>
<dbReference type="Gene3D" id="3.10.170.10">
    <property type="match status" value="1"/>
</dbReference>
<feature type="domain" description="FTP" evidence="11">
    <location>
        <begin position="64"/>
        <end position="111"/>
    </location>
</feature>
<keyword evidence="4 8" id="KW-0732">Signal</keyword>
<keyword evidence="6" id="KW-0862">Zinc</keyword>
<protein>
    <submittedName>
        <fullName evidence="12">Uncharacterized protein</fullName>
    </submittedName>
</protein>
<dbReference type="Gene3D" id="3.10.450.490">
    <property type="match status" value="1"/>
</dbReference>
<dbReference type="InterPro" id="IPR023612">
    <property type="entry name" value="Peptidase_M4"/>
</dbReference>
<feature type="domain" description="Peptidase M4" evidence="9">
    <location>
        <begin position="363"/>
        <end position="512"/>
    </location>
</feature>
<organism evidence="12 13">
    <name type="scientific">Geothrix limicola</name>
    <dbReference type="NCBI Taxonomy" id="2927978"/>
    <lineage>
        <taxon>Bacteria</taxon>
        <taxon>Pseudomonadati</taxon>
        <taxon>Acidobacteriota</taxon>
        <taxon>Holophagae</taxon>
        <taxon>Holophagales</taxon>
        <taxon>Holophagaceae</taxon>
        <taxon>Geothrix</taxon>
    </lineage>
</organism>
<evidence type="ECO:0000256" key="4">
    <source>
        <dbReference type="ARBA" id="ARBA00022729"/>
    </source>
</evidence>
<dbReference type="Pfam" id="PF02868">
    <property type="entry name" value="Peptidase_M4_C"/>
    <property type="match status" value="1"/>
</dbReference>
<dbReference type="InterPro" id="IPR011096">
    <property type="entry name" value="FTP_domain"/>
</dbReference>
<dbReference type="PANTHER" id="PTHR33794:SF1">
    <property type="entry name" value="BACILLOLYSIN"/>
    <property type="match status" value="1"/>
</dbReference>
<accession>A0ABQ5QJP9</accession>
<keyword evidence="7" id="KW-0482">Metalloprotease</keyword>
<dbReference type="Proteomes" id="UP001165069">
    <property type="component" value="Unassembled WGS sequence"/>
</dbReference>
<dbReference type="InterPro" id="IPR001570">
    <property type="entry name" value="Peptidase_M4_C_domain"/>
</dbReference>
<evidence type="ECO:0000256" key="2">
    <source>
        <dbReference type="ARBA" id="ARBA00022670"/>
    </source>
</evidence>
<dbReference type="SUPFAM" id="SSF55486">
    <property type="entry name" value="Metalloproteases ('zincins'), catalytic domain"/>
    <property type="match status" value="1"/>
</dbReference>